<feature type="compositionally biased region" description="Acidic residues" evidence="1">
    <location>
        <begin position="51"/>
        <end position="104"/>
    </location>
</feature>
<dbReference type="AlphaFoldDB" id="D3F015"/>
<evidence type="ECO:0000313" key="4">
    <source>
        <dbReference type="Proteomes" id="UP000008229"/>
    </source>
</evidence>
<keyword evidence="4" id="KW-1185">Reference proteome</keyword>
<organism evidence="3 4">
    <name type="scientific">Conexibacter woesei (strain DSM 14684 / CCUG 47730 / CIP 108061 / JCM 11494 / NBRC 100937 / ID131577)</name>
    <dbReference type="NCBI Taxonomy" id="469383"/>
    <lineage>
        <taxon>Bacteria</taxon>
        <taxon>Bacillati</taxon>
        <taxon>Actinomycetota</taxon>
        <taxon>Thermoleophilia</taxon>
        <taxon>Solirubrobacterales</taxon>
        <taxon>Conexibacteraceae</taxon>
        <taxon>Conexibacter</taxon>
    </lineage>
</organism>
<dbReference type="HOGENOM" id="CLU_1123057_0_0_11"/>
<keyword evidence="2" id="KW-0732">Signal</keyword>
<dbReference type="STRING" id="469383.Cwoe_1563"/>
<reference evidence="4" key="2">
    <citation type="submission" date="2010-01" db="EMBL/GenBank/DDBJ databases">
        <title>The complete genome of Conexibacter woesei DSM 14684.</title>
        <authorList>
            <consortium name="US DOE Joint Genome Institute (JGI-PGF)"/>
            <person name="Lucas S."/>
            <person name="Copeland A."/>
            <person name="Lapidus A."/>
            <person name="Glavina del Rio T."/>
            <person name="Dalin E."/>
            <person name="Tice H."/>
            <person name="Bruce D."/>
            <person name="Goodwin L."/>
            <person name="Pitluck S."/>
            <person name="Kyrpides N."/>
            <person name="Mavromatis K."/>
            <person name="Ivanova N."/>
            <person name="Mikhailova N."/>
            <person name="Chertkov O."/>
            <person name="Brettin T."/>
            <person name="Detter J.C."/>
            <person name="Han C."/>
            <person name="Larimer F."/>
            <person name="Land M."/>
            <person name="Hauser L."/>
            <person name="Markowitz V."/>
            <person name="Cheng J.-F."/>
            <person name="Hugenholtz P."/>
            <person name="Woyke T."/>
            <person name="Wu D."/>
            <person name="Pukall R."/>
            <person name="Steenblock K."/>
            <person name="Schneider S."/>
            <person name="Klenk H.-P."/>
            <person name="Eisen J.A."/>
        </authorList>
    </citation>
    <scope>NUCLEOTIDE SEQUENCE [LARGE SCALE GENOMIC DNA]</scope>
    <source>
        <strain evidence="4">DSM 14684 / CIP 108061 / JCM 11494 / NBRC 100937 / ID131577</strain>
    </source>
</reference>
<feature type="region of interest" description="Disordered" evidence="1">
    <location>
        <begin position="28"/>
        <end position="104"/>
    </location>
</feature>
<protein>
    <submittedName>
        <fullName evidence="3">Uncharacterized protein</fullName>
    </submittedName>
</protein>
<dbReference type="EMBL" id="CP001854">
    <property type="protein sequence ID" value="ADB49991.1"/>
    <property type="molecule type" value="Genomic_DNA"/>
</dbReference>
<dbReference type="Proteomes" id="UP000008229">
    <property type="component" value="Chromosome"/>
</dbReference>
<dbReference type="RefSeq" id="WP_012933042.1">
    <property type="nucleotide sequence ID" value="NC_013739.1"/>
</dbReference>
<reference evidence="3 4" key="1">
    <citation type="journal article" date="2010" name="Stand. Genomic Sci.">
        <title>Complete genome sequence of Conexibacter woesei type strain (ID131577).</title>
        <authorList>
            <person name="Pukall R."/>
            <person name="Lapidus A."/>
            <person name="Glavina Del Rio T."/>
            <person name="Copeland A."/>
            <person name="Tice H."/>
            <person name="Cheng J.-F."/>
            <person name="Lucas S."/>
            <person name="Chen F."/>
            <person name="Nolan M."/>
            <person name="Bruce D."/>
            <person name="Goodwin L."/>
            <person name="Pitluck S."/>
            <person name="Mavromatis K."/>
            <person name="Ivanova N."/>
            <person name="Ovchinnikova G."/>
            <person name="Pati A."/>
            <person name="Chen A."/>
            <person name="Palaniappan K."/>
            <person name="Land M."/>
            <person name="Hauser L."/>
            <person name="Chang Y.-J."/>
            <person name="Jeffries C.D."/>
            <person name="Chain P."/>
            <person name="Meincke L."/>
            <person name="Sims D."/>
            <person name="Brettin T."/>
            <person name="Detter J.C."/>
            <person name="Rohde M."/>
            <person name="Goeker M."/>
            <person name="Bristow J."/>
            <person name="Eisen J.A."/>
            <person name="Markowitz V."/>
            <person name="Kyrpides N.C."/>
            <person name="Klenk H.-P."/>
            <person name="Hugenholtz P."/>
        </authorList>
    </citation>
    <scope>NUCLEOTIDE SEQUENCE [LARGE SCALE GENOMIC DNA]</scope>
    <source>
        <strain evidence="4">DSM 14684 / CIP 108061 / JCM 11494 / NBRC 100937 / ID131577</strain>
    </source>
</reference>
<proteinExistence type="predicted"/>
<sequence length="247" mass="25009" precursor="true">MSRRLLLPLLAALALVLTGAPAALAAAAPAAGGGPSARIAEDDAGDLTADAPDDGGADDGCAEDADGELVCDDDWAEGDDDGDVTELCDDDWSDDEDGAGDDDAEIATDDDCAEQQDGAAPRVAALRATVAGAGRRARVRVAFRLDRAGKVRLTLERVATGASASRARKRCAGTAGTRAGKSRKGCGVALRGSVDVDGRSGANSTELPRRWNGRSLAPGSYRLTATPARRGGASATTTFSIAAAAKR</sequence>
<gene>
    <name evidence="3" type="ordered locus">Cwoe_1563</name>
</gene>
<feature type="chain" id="PRO_5003043378" evidence="2">
    <location>
        <begin position="26"/>
        <end position="247"/>
    </location>
</feature>
<accession>D3F015</accession>
<name>D3F015_CONWI</name>
<evidence type="ECO:0000313" key="3">
    <source>
        <dbReference type="EMBL" id="ADB49991.1"/>
    </source>
</evidence>
<feature type="region of interest" description="Disordered" evidence="1">
    <location>
        <begin position="194"/>
        <end position="235"/>
    </location>
</feature>
<evidence type="ECO:0000256" key="2">
    <source>
        <dbReference type="SAM" id="SignalP"/>
    </source>
</evidence>
<evidence type="ECO:0000256" key="1">
    <source>
        <dbReference type="SAM" id="MobiDB-lite"/>
    </source>
</evidence>
<dbReference type="KEGG" id="cwo:Cwoe_1563"/>
<feature type="signal peptide" evidence="2">
    <location>
        <begin position="1"/>
        <end position="25"/>
    </location>
</feature>